<feature type="signal peptide" evidence="1">
    <location>
        <begin position="1"/>
        <end position="22"/>
    </location>
</feature>
<protein>
    <submittedName>
        <fullName evidence="3">PorT family protein</fullName>
    </submittedName>
</protein>
<feature type="chain" id="PRO_5037544710" evidence="1">
    <location>
        <begin position="23"/>
        <end position="245"/>
    </location>
</feature>
<dbReference type="EMBL" id="JAHLFJ010000047">
    <property type="protein sequence ID" value="MBU3855897.1"/>
    <property type="molecule type" value="Genomic_DNA"/>
</dbReference>
<evidence type="ECO:0000313" key="3">
    <source>
        <dbReference type="EMBL" id="MBU3855897.1"/>
    </source>
</evidence>
<dbReference type="AlphaFoldDB" id="A0A948X100"/>
<dbReference type="Pfam" id="PF13568">
    <property type="entry name" value="OMP_b-brl_2"/>
    <property type="match status" value="1"/>
</dbReference>
<keyword evidence="1" id="KW-0732">Signal</keyword>
<evidence type="ECO:0000259" key="2">
    <source>
        <dbReference type="Pfam" id="PF13568"/>
    </source>
</evidence>
<feature type="domain" description="Outer membrane protein beta-barrel" evidence="2">
    <location>
        <begin position="22"/>
        <end position="209"/>
    </location>
</feature>
<proteinExistence type="predicted"/>
<reference evidence="3" key="1">
    <citation type="journal article" date="2021" name="PeerJ">
        <title>Extensive microbial diversity within the chicken gut microbiome revealed by metagenomics and culture.</title>
        <authorList>
            <person name="Gilroy R."/>
            <person name="Ravi A."/>
            <person name="Getino M."/>
            <person name="Pursley I."/>
            <person name="Horton D.L."/>
            <person name="Alikhan N.F."/>
            <person name="Baker D."/>
            <person name="Gharbi K."/>
            <person name="Hall N."/>
            <person name="Watson M."/>
            <person name="Adriaenssens E.M."/>
            <person name="Foster-Nyarko E."/>
            <person name="Jarju S."/>
            <person name="Secka A."/>
            <person name="Antonio M."/>
            <person name="Oren A."/>
            <person name="Chaudhuri R.R."/>
            <person name="La Ragione R."/>
            <person name="Hildebrand F."/>
            <person name="Pallen M.J."/>
        </authorList>
    </citation>
    <scope>NUCLEOTIDE SEQUENCE</scope>
    <source>
        <strain evidence="3">8470</strain>
    </source>
</reference>
<dbReference type="Proteomes" id="UP000784286">
    <property type="component" value="Unassembled WGS sequence"/>
</dbReference>
<organism evidence="3 4">
    <name type="scientific">Candidatus Phocaeicola excrementipullorum</name>
    <dbReference type="NCBI Taxonomy" id="2838731"/>
    <lineage>
        <taxon>Bacteria</taxon>
        <taxon>Pseudomonadati</taxon>
        <taxon>Bacteroidota</taxon>
        <taxon>Bacteroidia</taxon>
        <taxon>Bacteroidales</taxon>
        <taxon>Bacteroidaceae</taxon>
        <taxon>Phocaeicola</taxon>
    </lineage>
</organism>
<name>A0A948X100_9BACT</name>
<evidence type="ECO:0000256" key="1">
    <source>
        <dbReference type="SAM" id="SignalP"/>
    </source>
</evidence>
<reference evidence="3" key="2">
    <citation type="submission" date="2021-04" db="EMBL/GenBank/DDBJ databases">
        <authorList>
            <person name="Gilroy R."/>
        </authorList>
    </citation>
    <scope>NUCLEOTIDE SEQUENCE</scope>
    <source>
        <strain evidence="3">8470</strain>
    </source>
</reference>
<comment type="caution">
    <text evidence="3">The sequence shown here is derived from an EMBL/GenBank/DDBJ whole genome shotgun (WGS) entry which is preliminary data.</text>
</comment>
<evidence type="ECO:0000313" key="4">
    <source>
        <dbReference type="Proteomes" id="UP000784286"/>
    </source>
</evidence>
<accession>A0A948X100</accession>
<sequence length="245" mass="27799">MWKSLTLIIFCAGMLIAETLQAQRISTPMVTLKKPRFNVGVRAGFNSSMFFTDRFTINGEELEGMQNNYKVGYFASVFCRFNMKKHHFIQPEISYNVLLGSISIPYTLANSSLIEESALIKSRATTIDIPLLYGYKFVDIHPYGMAFMVGPKVGWVWKEHCENTYSGFYQKGIHETVGPVRYSAVAAFAVNISNIFIDFRYEVGLHNVTESIGYDSSATEEPYNQAEIKIKRRLNVLSFSVGIIF</sequence>
<gene>
    <name evidence="3" type="ORF">H9928_04960</name>
</gene>
<dbReference type="InterPro" id="IPR025665">
    <property type="entry name" value="Beta-barrel_OMP_2"/>
</dbReference>